<dbReference type="Gene3D" id="3.40.50.1820">
    <property type="entry name" value="alpha/beta hydrolase"/>
    <property type="match status" value="1"/>
</dbReference>
<dbReference type="Pfam" id="PF12697">
    <property type="entry name" value="Abhydrolase_6"/>
    <property type="match status" value="1"/>
</dbReference>
<evidence type="ECO:0000259" key="1">
    <source>
        <dbReference type="Pfam" id="PF12697"/>
    </source>
</evidence>
<keyword evidence="3" id="KW-1185">Reference proteome</keyword>
<dbReference type="Proteomes" id="UP001549047">
    <property type="component" value="Unassembled WGS sequence"/>
</dbReference>
<dbReference type="PANTHER" id="PTHR43139:SF52">
    <property type="entry name" value="SI:DKEY-122A22.2"/>
    <property type="match status" value="1"/>
</dbReference>
<dbReference type="SUPFAM" id="SSF53474">
    <property type="entry name" value="alpha/beta-Hydrolases"/>
    <property type="match status" value="1"/>
</dbReference>
<protein>
    <submittedName>
        <fullName evidence="2">Pimeloyl-ACP methyl ester carboxylesterase</fullName>
    </submittedName>
</protein>
<name>A0ABV2IWV8_9HYPH</name>
<dbReference type="InterPro" id="IPR052370">
    <property type="entry name" value="Meta-cleavage_hydrolase"/>
</dbReference>
<dbReference type="RefSeq" id="WP_354555428.1">
    <property type="nucleotide sequence ID" value="NZ_JBEPMB010000001.1"/>
</dbReference>
<gene>
    <name evidence="2" type="ORF">ABID16_001206</name>
</gene>
<feature type="domain" description="AB hydrolase-1" evidence="1">
    <location>
        <begin position="50"/>
        <end position="257"/>
    </location>
</feature>
<evidence type="ECO:0000313" key="3">
    <source>
        <dbReference type="Proteomes" id="UP001549047"/>
    </source>
</evidence>
<evidence type="ECO:0000313" key="2">
    <source>
        <dbReference type="EMBL" id="MET3612901.1"/>
    </source>
</evidence>
<dbReference type="InterPro" id="IPR000073">
    <property type="entry name" value="AB_hydrolase_1"/>
</dbReference>
<dbReference type="InterPro" id="IPR029058">
    <property type="entry name" value="AB_hydrolase_fold"/>
</dbReference>
<proteinExistence type="predicted"/>
<dbReference type="PANTHER" id="PTHR43139">
    <property type="entry name" value="SI:DKEY-122A22.2"/>
    <property type="match status" value="1"/>
</dbReference>
<sequence length="266" mass="29358">MNEIKTGKFFGRLPYTRVGIGPDPVLLINGGQGFMMRSDAARAAKDGNRMARLMPDGCSFIILNYDPEPGDISVASIADDVASVIRSELGGRCVLMGISYGAVIASHVAARSPELVEKLALVAGAPDFDTEGRERLRRQVDLARDGQLLALTREFIAVFRRPWLNLLLRLRLKLWPKRILERLSPPEAIIAYLEAMLAYSPKEPSLDTSKHDLLIFGGDRDQFFGEHLRAAPVTFGEAKVVILSGETHMAPMERGRDLKEALTAFL</sequence>
<reference evidence="2 3" key="1">
    <citation type="submission" date="2024-06" db="EMBL/GenBank/DDBJ databases">
        <title>Genomic Encyclopedia of Type Strains, Phase IV (KMG-IV): sequencing the most valuable type-strain genomes for metagenomic binning, comparative biology and taxonomic classification.</title>
        <authorList>
            <person name="Goeker M."/>
        </authorList>
    </citation>
    <scope>NUCLEOTIDE SEQUENCE [LARGE SCALE GENOMIC DNA]</scope>
    <source>
        <strain evidence="2 3">DSM 29780</strain>
    </source>
</reference>
<accession>A0ABV2IWV8</accession>
<dbReference type="EMBL" id="JBEPMB010000001">
    <property type="protein sequence ID" value="MET3612901.1"/>
    <property type="molecule type" value="Genomic_DNA"/>
</dbReference>
<organism evidence="2 3">
    <name type="scientific">Rhizobium aquaticum</name>
    <dbReference type="NCBI Taxonomy" id="1549636"/>
    <lineage>
        <taxon>Bacteria</taxon>
        <taxon>Pseudomonadati</taxon>
        <taxon>Pseudomonadota</taxon>
        <taxon>Alphaproteobacteria</taxon>
        <taxon>Hyphomicrobiales</taxon>
        <taxon>Rhizobiaceae</taxon>
        <taxon>Rhizobium/Agrobacterium group</taxon>
        <taxon>Rhizobium</taxon>
    </lineage>
</organism>
<comment type="caution">
    <text evidence="2">The sequence shown here is derived from an EMBL/GenBank/DDBJ whole genome shotgun (WGS) entry which is preliminary data.</text>
</comment>